<dbReference type="GO" id="GO:0030488">
    <property type="term" value="P:tRNA methylation"/>
    <property type="evidence" value="ECO:0007669"/>
    <property type="project" value="TreeGrafter"/>
</dbReference>
<evidence type="ECO:0000259" key="4">
    <source>
        <dbReference type="Pfam" id="PF01926"/>
    </source>
</evidence>
<keyword evidence="3" id="KW-0472">Membrane</keyword>
<feature type="compositionally biased region" description="Basic and acidic residues" evidence="2">
    <location>
        <begin position="1"/>
        <end position="10"/>
    </location>
</feature>
<sequence>MDKLFPERSNSKPSQSIPSGAISSVSRGWLPFRLLLGVGASIGVAVLLVLVLYITDLGLSVWERLQRAPTTFWVIYLLILGVLSAGGAYGVWRVLNWGQPAGRSRRLAPAKPPDEASLREQIERREAAGIQVDSIRDELEELQRRRAAGEIIVAVFGEISTGKSSLIRALLPGTDIAVDVRGGTTREVTYYTWSSSAGDRLILADLPGLNEADGSLDRQARDEALRAHVIIYVCEGDLTRDQYEALRTLVDLGSPVIVALNKIDRYAEAELVQIRQRLAERVGEQVEVAPVQSGGVEEVTRIYHDGREETTLRERPPQVEDLRRALQRYLDTDPQVLDALRDTAVFVLAQQKLDVAVAAYRQGKAGDIVQSYSRKAVFGALAAVSPGTDILIQGYLGINLIKDLCALYEVPAREMDMQRFLNLAGGQVRRNVNLLLALVGNIFKAFPGMGTVVGGMIHAVVYGLVFESLGKAIARSLETRGDLVNGPTLRMFEDNLSEDLEARAKRLAQMVWNRQRESGDGAGTGTG</sequence>
<reference evidence="5" key="1">
    <citation type="submission" date="2013-07" db="EMBL/GenBank/DDBJ databases">
        <authorList>
            <person name="McIlroy S."/>
        </authorList>
    </citation>
    <scope>NUCLEOTIDE SEQUENCE [LARGE SCALE GENOMIC DNA]</scope>
    <source>
        <strain evidence="5">Run_A_D11</strain>
    </source>
</reference>
<dbReference type="Gene3D" id="3.40.50.300">
    <property type="entry name" value="P-loop containing nucleotide triphosphate hydrolases"/>
    <property type="match status" value="1"/>
</dbReference>
<evidence type="ECO:0000256" key="3">
    <source>
        <dbReference type="SAM" id="Phobius"/>
    </source>
</evidence>
<keyword evidence="6" id="KW-1185">Reference proteome</keyword>
<dbReference type="EMBL" id="CBTJ020000001">
    <property type="protein sequence ID" value="CDI00846.1"/>
    <property type="molecule type" value="Genomic_DNA"/>
</dbReference>
<dbReference type="InterPro" id="IPR027417">
    <property type="entry name" value="P-loop_NTPase"/>
</dbReference>
<name>W6M0G3_9GAMM</name>
<protein>
    <submittedName>
        <fullName evidence="5">GTP-binding protein HSR1-related protein</fullName>
    </submittedName>
</protein>
<dbReference type="GO" id="GO:0005525">
    <property type="term" value="F:GTP binding"/>
    <property type="evidence" value="ECO:0007669"/>
    <property type="project" value="InterPro"/>
</dbReference>
<dbReference type="AlphaFoldDB" id="W6M0G3"/>
<dbReference type="Pfam" id="PF01926">
    <property type="entry name" value="MMR_HSR1"/>
    <property type="match status" value="1"/>
</dbReference>
<evidence type="ECO:0000256" key="2">
    <source>
        <dbReference type="SAM" id="MobiDB-lite"/>
    </source>
</evidence>
<dbReference type="SUPFAM" id="SSF52540">
    <property type="entry name" value="P-loop containing nucleoside triphosphate hydrolases"/>
    <property type="match status" value="1"/>
</dbReference>
<feature type="transmembrane region" description="Helical" evidence="3">
    <location>
        <begin position="74"/>
        <end position="95"/>
    </location>
</feature>
<keyword evidence="1" id="KW-0175">Coiled coil</keyword>
<evidence type="ECO:0000256" key="1">
    <source>
        <dbReference type="SAM" id="Coils"/>
    </source>
</evidence>
<dbReference type="STRING" id="1400863.BN873_10102"/>
<comment type="caution">
    <text evidence="5">The sequence shown here is derived from an EMBL/GenBank/DDBJ whole genome shotgun (WGS) entry which is preliminary data.</text>
</comment>
<keyword evidence="3" id="KW-0812">Transmembrane</keyword>
<evidence type="ECO:0000313" key="6">
    <source>
        <dbReference type="Proteomes" id="UP000035760"/>
    </source>
</evidence>
<feature type="coiled-coil region" evidence="1">
    <location>
        <begin position="125"/>
        <end position="152"/>
    </location>
</feature>
<feature type="domain" description="G" evidence="4">
    <location>
        <begin position="153"/>
        <end position="262"/>
    </location>
</feature>
<dbReference type="PANTHER" id="PTHR42714:SF6">
    <property type="entry name" value="TRANSLATION INITIATION FACTOR IF-2"/>
    <property type="match status" value="1"/>
</dbReference>
<accession>W6M0G3</accession>
<keyword evidence="3" id="KW-1133">Transmembrane helix</keyword>
<organism evidence="5 6">
    <name type="scientific">Candidatus Competibacter denitrificans Run_A_D11</name>
    <dbReference type="NCBI Taxonomy" id="1400863"/>
    <lineage>
        <taxon>Bacteria</taxon>
        <taxon>Pseudomonadati</taxon>
        <taxon>Pseudomonadota</taxon>
        <taxon>Gammaproteobacteria</taxon>
        <taxon>Candidatus Competibacteraceae</taxon>
        <taxon>Candidatus Competibacter</taxon>
    </lineage>
</organism>
<dbReference type="InterPro" id="IPR006073">
    <property type="entry name" value="GTP-bd"/>
</dbReference>
<dbReference type="Proteomes" id="UP000035760">
    <property type="component" value="Unassembled WGS sequence"/>
</dbReference>
<dbReference type="GO" id="GO:0002098">
    <property type="term" value="P:tRNA wobble uridine modification"/>
    <property type="evidence" value="ECO:0007669"/>
    <property type="project" value="TreeGrafter"/>
</dbReference>
<dbReference type="PANTHER" id="PTHR42714">
    <property type="entry name" value="TRNA MODIFICATION GTPASE GTPBP3"/>
    <property type="match status" value="1"/>
</dbReference>
<evidence type="ECO:0000313" key="5">
    <source>
        <dbReference type="EMBL" id="CDI00846.1"/>
    </source>
</evidence>
<proteinExistence type="predicted"/>
<reference evidence="5" key="2">
    <citation type="submission" date="2014-03" db="EMBL/GenBank/DDBJ databases">
        <title>Candidatus Competibacter-lineage genomes retrieved from metagenomes reveal functional metabolic diversity.</title>
        <authorList>
            <person name="McIlroy S.J."/>
            <person name="Albertsen M."/>
            <person name="Andresen E.K."/>
            <person name="Saunders A.M."/>
            <person name="Kristiansen R."/>
            <person name="Stokholm-Bjerregaard M."/>
            <person name="Nielsen K.L."/>
            <person name="Nielsen P.H."/>
        </authorList>
    </citation>
    <scope>NUCLEOTIDE SEQUENCE</scope>
    <source>
        <strain evidence="5">Run_A_D11</strain>
    </source>
</reference>
<dbReference type="GO" id="GO:0005737">
    <property type="term" value="C:cytoplasm"/>
    <property type="evidence" value="ECO:0007669"/>
    <property type="project" value="TreeGrafter"/>
</dbReference>
<gene>
    <name evidence="5" type="ORF">BN873_10102</name>
</gene>
<feature type="region of interest" description="Disordered" evidence="2">
    <location>
        <begin position="1"/>
        <end position="20"/>
    </location>
</feature>
<feature type="compositionally biased region" description="Polar residues" evidence="2">
    <location>
        <begin position="11"/>
        <end position="20"/>
    </location>
</feature>
<feature type="transmembrane region" description="Helical" evidence="3">
    <location>
        <begin position="34"/>
        <end position="54"/>
    </location>
</feature>
<dbReference type="OrthoDB" id="5940879at2"/>